<keyword evidence="6" id="KW-0645">Protease</keyword>
<dbReference type="InterPro" id="IPR000994">
    <property type="entry name" value="Pept_M24"/>
</dbReference>
<dbReference type="PANTHER" id="PTHR46112">
    <property type="entry name" value="AMINOPEPTIDASE"/>
    <property type="match status" value="1"/>
</dbReference>
<dbReference type="PRINTS" id="PR00599">
    <property type="entry name" value="MAPEPTIDASE"/>
</dbReference>
<name>A0A6N9PY05_9BACL</name>
<dbReference type="InterPro" id="IPR001714">
    <property type="entry name" value="Pept_M24_MAP"/>
</dbReference>
<evidence type="ECO:0000256" key="2">
    <source>
        <dbReference type="ARBA" id="ARBA00008766"/>
    </source>
</evidence>
<dbReference type="EMBL" id="SIJB01000006">
    <property type="protein sequence ID" value="NBI27786.1"/>
    <property type="molecule type" value="Genomic_DNA"/>
</dbReference>
<evidence type="ECO:0000256" key="3">
    <source>
        <dbReference type="ARBA" id="ARBA00023211"/>
    </source>
</evidence>
<dbReference type="InterPro" id="IPR000587">
    <property type="entry name" value="Creatinase_N"/>
</dbReference>
<dbReference type="Pfam" id="PF01321">
    <property type="entry name" value="Creatinase_N"/>
    <property type="match status" value="1"/>
</dbReference>
<keyword evidence="6" id="KW-0031">Aminopeptidase</keyword>
<dbReference type="SUPFAM" id="SSF53092">
    <property type="entry name" value="Creatinase/prolidase N-terminal domain"/>
    <property type="match status" value="1"/>
</dbReference>
<dbReference type="GO" id="GO:0008235">
    <property type="term" value="F:metalloexopeptidase activity"/>
    <property type="evidence" value="ECO:0007669"/>
    <property type="project" value="UniProtKB-ARBA"/>
</dbReference>
<keyword evidence="7" id="KW-1185">Reference proteome</keyword>
<dbReference type="GO" id="GO:0004177">
    <property type="term" value="F:aminopeptidase activity"/>
    <property type="evidence" value="ECO:0007669"/>
    <property type="project" value="UniProtKB-KW"/>
</dbReference>
<dbReference type="CDD" id="cd01092">
    <property type="entry name" value="APP-like"/>
    <property type="match status" value="1"/>
</dbReference>
<gene>
    <name evidence="6" type="ORF">ERL59_02265</name>
</gene>
<dbReference type="Gene3D" id="3.40.350.10">
    <property type="entry name" value="Creatinase/prolidase N-terminal domain"/>
    <property type="match status" value="1"/>
</dbReference>
<evidence type="ECO:0000259" key="4">
    <source>
        <dbReference type="Pfam" id="PF00557"/>
    </source>
</evidence>
<feature type="domain" description="Creatinase N-terminal" evidence="5">
    <location>
        <begin position="4"/>
        <end position="134"/>
    </location>
</feature>
<dbReference type="Pfam" id="PF00557">
    <property type="entry name" value="Peptidase_M24"/>
    <property type="match status" value="1"/>
</dbReference>
<dbReference type="RefSeq" id="WP_160644079.1">
    <property type="nucleotide sequence ID" value="NZ_SIJB01000006.1"/>
</dbReference>
<dbReference type="Proteomes" id="UP000448943">
    <property type="component" value="Unassembled WGS sequence"/>
</dbReference>
<evidence type="ECO:0000256" key="1">
    <source>
        <dbReference type="ARBA" id="ARBA00001936"/>
    </source>
</evidence>
<feature type="domain" description="Peptidase M24" evidence="4">
    <location>
        <begin position="143"/>
        <end position="345"/>
    </location>
</feature>
<accession>A0A6N9PY05</accession>
<proteinExistence type="inferred from homology"/>
<dbReference type="OrthoDB" id="9806388at2"/>
<sequence>MDIRIKKLVDYMELQSIDVLLITQPKNVYYFTGFLTDPHERFMGLVLVKGKDPFLFLPLLDAENAETISSVKKIYSHDDAENAYEVLQRYLPSNISTLGLEKNHLTVKSYEAVVDIANASEIHEIDELIQEMRLSKSQEEISKIKKAIEITEEALRLTLPKIKLNITEMEVVAELEYQIKKLGAQGPSFSSIVLAGEKAGHPHGHPGNRKIKTGEFLLIDFGVILDGYVSDLTRTFAIGQINDQLKDIYDAVLQANLQAITSVKPDKPIANVDISAREVIKSRGYGQYFINRVGHGFGMEIHEHPSVHSKAEGLLREGMTFTIEPGIYNPKLAGVRIEDNVVVTKDGVNVLSSFPKELQSLEV</sequence>
<dbReference type="AlphaFoldDB" id="A0A6N9PY05"/>
<dbReference type="Gene3D" id="3.90.230.10">
    <property type="entry name" value="Creatinase/methionine aminopeptidase superfamily"/>
    <property type="match status" value="1"/>
</dbReference>
<organism evidence="6 7">
    <name type="scientific">Chengkuizengella marina</name>
    <dbReference type="NCBI Taxonomy" id="2507566"/>
    <lineage>
        <taxon>Bacteria</taxon>
        <taxon>Bacillati</taxon>
        <taxon>Bacillota</taxon>
        <taxon>Bacilli</taxon>
        <taxon>Bacillales</taxon>
        <taxon>Paenibacillaceae</taxon>
        <taxon>Chengkuizengella</taxon>
    </lineage>
</organism>
<evidence type="ECO:0000313" key="7">
    <source>
        <dbReference type="Proteomes" id="UP000448943"/>
    </source>
</evidence>
<dbReference type="SUPFAM" id="SSF55920">
    <property type="entry name" value="Creatinase/aminopeptidase"/>
    <property type="match status" value="1"/>
</dbReference>
<comment type="cofactor">
    <cofactor evidence="1">
        <name>Mn(2+)</name>
        <dbReference type="ChEBI" id="CHEBI:29035"/>
    </cofactor>
</comment>
<dbReference type="InterPro" id="IPR029149">
    <property type="entry name" value="Creatin/AminoP/Spt16_N"/>
</dbReference>
<keyword evidence="3" id="KW-0464">Manganese</keyword>
<protein>
    <submittedName>
        <fullName evidence="6">Aminopeptidase P family protein</fullName>
    </submittedName>
</protein>
<dbReference type="InterPro" id="IPR050659">
    <property type="entry name" value="Peptidase_M24B"/>
</dbReference>
<reference evidence="6 7" key="1">
    <citation type="submission" date="2019-01" db="EMBL/GenBank/DDBJ databases">
        <title>Chengkuizengella sp. nov., isolated from deep-sea sediment of East Pacific Ocean.</title>
        <authorList>
            <person name="Yang J."/>
            <person name="Lai Q."/>
            <person name="Shao Z."/>
        </authorList>
    </citation>
    <scope>NUCLEOTIDE SEQUENCE [LARGE SCALE GENOMIC DNA]</scope>
    <source>
        <strain evidence="6 7">YPA3-1-1</strain>
    </source>
</reference>
<comment type="caution">
    <text evidence="6">The sequence shown here is derived from an EMBL/GenBank/DDBJ whole genome shotgun (WGS) entry which is preliminary data.</text>
</comment>
<dbReference type="InterPro" id="IPR036005">
    <property type="entry name" value="Creatinase/aminopeptidase-like"/>
</dbReference>
<keyword evidence="6" id="KW-0378">Hydrolase</keyword>
<evidence type="ECO:0000259" key="5">
    <source>
        <dbReference type="Pfam" id="PF01321"/>
    </source>
</evidence>
<evidence type="ECO:0000313" key="6">
    <source>
        <dbReference type="EMBL" id="NBI27786.1"/>
    </source>
</evidence>
<dbReference type="PANTHER" id="PTHR46112:SF10">
    <property type="entry name" value="DIPEPTIDASE YKVY-RELATED"/>
    <property type="match status" value="1"/>
</dbReference>
<comment type="similarity">
    <text evidence="2">Belongs to the peptidase M24B family.</text>
</comment>